<dbReference type="InterPro" id="IPR002921">
    <property type="entry name" value="Fungal_lipase-type"/>
</dbReference>
<keyword evidence="7" id="KW-0813">Transport</keyword>
<protein>
    <recommendedName>
        <fullName evidence="17">Fungal lipase-like domain-containing protein</fullName>
    </recommendedName>
</protein>
<feature type="domain" description="Fungal lipase-type" evidence="13">
    <location>
        <begin position="341"/>
        <end position="434"/>
    </location>
</feature>
<dbReference type="PANTHER" id="PTHR47413:SF2">
    <property type="entry name" value="LIPASE-LIKE PAD4"/>
    <property type="match status" value="1"/>
</dbReference>
<reference evidence="15" key="1">
    <citation type="journal article" date="2009" name="Rice">
        <title>De Novo Next Generation Sequencing of Plant Genomes.</title>
        <authorList>
            <person name="Rounsley S."/>
            <person name="Marri P.R."/>
            <person name="Yu Y."/>
            <person name="He R."/>
            <person name="Sisneros N."/>
            <person name="Goicoechea J.L."/>
            <person name="Lee S.J."/>
            <person name="Angelova A."/>
            <person name="Kudrna D."/>
            <person name="Luo M."/>
            <person name="Affourtit J."/>
            <person name="Desany B."/>
            <person name="Knight J."/>
            <person name="Niazi F."/>
            <person name="Egholm M."/>
            <person name="Wing R.A."/>
        </authorList>
    </citation>
    <scope>NUCLEOTIDE SEQUENCE [LARGE SCALE GENOMIC DNA]</scope>
    <source>
        <strain evidence="15">cv. IRGC 105608</strain>
    </source>
</reference>
<keyword evidence="16" id="KW-1185">Reference proteome</keyword>
<dbReference type="Proteomes" id="UP000026960">
    <property type="component" value="Chromosome 5"/>
</dbReference>
<keyword evidence="8 11" id="KW-1133">Transmembrane helix</keyword>
<comment type="subcellular location">
    <subcellularLocation>
        <location evidence="3">Cytoplasm</location>
    </subcellularLocation>
    <subcellularLocation>
        <location evidence="2">Membrane</location>
    </subcellularLocation>
    <subcellularLocation>
        <location evidence="1">Nucleus</location>
    </subcellularLocation>
</comment>
<evidence type="ECO:0000256" key="2">
    <source>
        <dbReference type="ARBA" id="ARBA00004370"/>
    </source>
</evidence>
<dbReference type="PaxDb" id="65489-OBART05G17080.1"/>
<proteinExistence type="predicted"/>
<evidence type="ECO:0000256" key="10">
    <source>
        <dbReference type="ARBA" id="ARBA00023242"/>
    </source>
</evidence>
<dbReference type="STRING" id="65489.A0A0D3G7U2"/>
<dbReference type="HOGENOM" id="CLU_016367_0_0_1"/>
<evidence type="ECO:0000256" key="7">
    <source>
        <dbReference type="ARBA" id="ARBA00022970"/>
    </source>
</evidence>
<name>A0A0D3G7U2_9ORYZ</name>
<evidence type="ECO:0000259" key="14">
    <source>
        <dbReference type="Pfam" id="PF18117"/>
    </source>
</evidence>
<dbReference type="Pfam" id="PF18117">
    <property type="entry name" value="EDS1_EP"/>
    <property type="match status" value="1"/>
</dbReference>
<dbReference type="SUPFAM" id="SSF53474">
    <property type="entry name" value="alpha/beta-Hydrolases"/>
    <property type="match status" value="1"/>
</dbReference>
<dbReference type="GO" id="GO:0006952">
    <property type="term" value="P:defense response"/>
    <property type="evidence" value="ECO:0007669"/>
    <property type="project" value="UniProtKB-KW"/>
</dbReference>
<keyword evidence="5 11" id="KW-0812">Transmembrane</keyword>
<feature type="domain" description="EDS1 EP" evidence="14">
    <location>
        <begin position="642"/>
        <end position="864"/>
    </location>
</feature>
<feature type="transmembrane region" description="Helical" evidence="11">
    <location>
        <begin position="180"/>
        <end position="201"/>
    </location>
</feature>
<feature type="transmembrane region" description="Helical" evidence="11">
    <location>
        <begin position="243"/>
        <end position="267"/>
    </location>
</feature>
<dbReference type="eggNOG" id="KOG1303">
    <property type="taxonomic scope" value="Eukaryota"/>
</dbReference>
<evidence type="ECO:0000256" key="1">
    <source>
        <dbReference type="ARBA" id="ARBA00004123"/>
    </source>
</evidence>
<evidence type="ECO:0000256" key="11">
    <source>
        <dbReference type="SAM" id="Phobius"/>
    </source>
</evidence>
<evidence type="ECO:0000313" key="15">
    <source>
        <dbReference type="EnsemblPlants" id="OBART05G17080.1"/>
    </source>
</evidence>
<evidence type="ECO:0000259" key="12">
    <source>
        <dbReference type="Pfam" id="PF01490"/>
    </source>
</evidence>
<keyword evidence="10" id="KW-0539">Nucleus</keyword>
<evidence type="ECO:0000256" key="4">
    <source>
        <dbReference type="ARBA" id="ARBA00022490"/>
    </source>
</evidence>
<dbReference type="Gramene" id="OBART05G17080.1">
    <property type="protein sequence ID" value="OBART05G17080.1"/>
    <property type="gene ID" value="OBART05G17080"/>
</dbReference>
<dbReference type="GO" id="GO:0005737">
    <property type="term" value="C:cytoplasm"/>
    <property type="evidence" value="ECO:0007669"/>
    <property type="project" value="UniProtKB-SubCell"/>
</dbReference>
<evidence type="ECO:0000256" key="8">
    <source>
        <dbReference type="ARBA" id="ARBA00022989"/>
    </source>
</evidence>
<evidence type="ECO:0000256" key="9">
    <source>
        <dbReference type="ARBA" id="ARBA00023136"/>
    </source>
</evidence>
<keyword evidence="9 11" id="KW-0472">Membrane</keyword>
<feature type="transmembrane region" description="Helical" evidence="11">
    <location>
        <begin position="12"/>
        <end position="32"/>
    </location>
</feature>
<keyword evidence="7" id="KW-0029">Amino-acid transport</keyword>
<dbReference type="GO" id="GO:0005634">
    <property type="term" value="C:nucleus"/>
    <property type="evidence" value="ECO:0007669"/>
    <property type="project" value="UniProtKB-SubCell"/>
</dbReference>
<feature type="transmembrane region" description="Helical" evidence="11">
    <location>
        <begin position="122"/>
        <end position="145"/>
    </location>
</feature>
<organism evidence="15">
    <name type="scientific">Oryza barthii</name>
    <dbReference type="NCBI Taxonomy" id="65489"/>
    <lineage>
        <taxon>Eukaryota</taxon>
        <taxon>Viridiplantae</taxon>
        <taxon>Streptophyta</taxon>
        <taxon>Embryophyta</taxon>
        <taxon>Tracheophyta</taxon>
        <taxon>Spermatophyta</taxon>
        <taxon>Magnoliopsida</taxon>
        <taxon>Liliopsida</taxon>
        <taxon>Poales</taxon>
        <taxon>Poaceae</taxon>
        <taxon>BOP clade</taxon>
        <taxon>Oryzoideae</taxon>
        <taxon>Oryzeae</taxon>
        <taxon>Oryzinae</taxon>
        <taxon>Oryza</taxon>
    </lineage>
</organism>
<dbReference type="EnsemblPlants" id="OBART05G17080.1">
    <property type="protein sequence ID" value="OBART05G17080.1"/>
    <property type="gene ID" value="OBART05G17080"/>
</dbReference>
<dbReference type="InterPro" id="IPR041266">
    <property type="entry name" value="EDS1_EP"/>
</dbReference>
<dbReference type="GO" id="GO:0016020">
    <property type="term" value="C:membrane"/>
    <property type="evidence" value="ECO:0007669"/>
    <property type="project" value="UniProtKB-SubCell"/>
</dbReference>
<feature type="domain" description="Amino acid transporter transmembrane" evidence="12">
    <location>
        <begin position="88"/>
        <end position="287"/>
    </location>
</feature>
<evidence type="ECO:0000256" key="3">
    <source>
        <dbReference type="ARBA" id="ARBA00004496"/>
    </source>
</evidence>
<evidence type="ECO:0000313" key="16">
    <source>
        <dbReference type="Proteomes" id="UP000026960"/>
    </source>
</evidence>
<dbReference type="Pfam" id="PF01490">
    <property type="entry name" value="Aa_trans"/>
    <property type="match status" value="1"/>
</dbReference>
<accession>A0A0D3G7U2</accession>
<keyword evidence="6" id="KW-0611">Plant defense</keyword>
<sequence length="866" mass="94475">MTHHTKFNPNYISICNPASSLSLIFTSLFLSWKRVRGSRRGDFCKEMGENGVVASKLCYPAAAMEVVAAELGHTAGSKLYDDDGRLKRTGTMWTASAHIITAVIGSGVLSLGWAIAQLGWVAGPAVMLLFSFVTYYTSALLADCYRSGDESTGKRNYTYMDAVNANLSGIKVQVCGFLQYANIVGVAIGYTIAASISMLAIKRANCFHVEGHGDPCNISSTPYMIIFGVAEIFFSQIPDFDQISWLSILAAVMSFTYSTIGLGLGVVQVVANGGVKGSLTGISIGVVTPMDKIFKPVGLRGDAAGRLFAPLVAAEPEDAGGEPVAVQALALQGFLRLCGSPEFQVLLNQIRGKAVVFTGHSLGGAIAALVALHYLCTSSSSSALAPAPPVLCVTFGSPLLGNQALSRAILRERWAGNFCHVVSQHDVVPRLLFCPLNVIPVHIVVGMQLHQLPVRARRAAGVVATVTARMADTNQESLRQLIQEHAGEAAIEQKLAAPEIPSGSPYRPFGAYVLCSPDGAACVDNPTAAVQMLYATFAARRAPETGAVPPEAAHSCYGDLVLSMPHHLLLKRRLGATVTAPAASNYDVGISIALEASGITGEATEAAPARQWLKTSKRVGRSPSLNCASLATRLGRITPCRAQIEWYKALFDANTGYYDAFKQRLSPKKFSKANMYRIKLAQFWDGVLSMLDTSQLPYDFHRRAKWVNAAHFYQLLVEPLDIADYHRNNLHRTRGSYITHGRERRYELFDKWWKQKGCTDPSTGDTSATTTARRSKFAGLTQDPCFWARVEEAREQTENAKSERDMTLLARMLEDLHKFERHSSELVESKEVSIDVVAPQSSYSLWVKEWNELKLREEIRTILFQF</sequence>
<dbReference type="InterPro" id="IPR029058">
    <property type="entry name" value="AB_hydrolase_fold"/>
</dbReference>
<dbReference type="GO" id="GO:0006865">
    <property type="term" value="P:amino acid transport"/>
    <property type="evidence" value="ECO:0007669"/>
    <property type="project" value="UniProtKB-KW"/>
</dbReference>
<evidence type="ECO:0000256" key="6">
    <source>
        <dbReference type="ARBA" id="ARBA00022821"/>
    </source>
</evidence>
<evidence type="ECO:0008006" key="17">
    <source>
        <dbReference type="Google" id="ProtNLM"/>
    </source>
</evidence>
<dbReference type="InterPro" id="IPR013057">
    <property type="entry name" value="AA_transpt_TM"/>
</dbReference>
<dbReference type="PANTHER" id="PTHR47413">
    <property type="entry name" value="LIPASE-LIKE PAD4"/>
    <property type="match status" value="1"/>
</dbReference>
<evidence type="ECO:0000259" key="13">
    <source>
        <dbReference type="Pfam" id="PF01764"/>
    </source>
</evidence>
<keyword evidence="4" id="KW-0963">Cytoplasm</keyword>
<dbReference type="GO" id="GO:0006629">
    <property type="term" value="P:lipid metabolic process"/>
    <property type="evidence" value="ECO:0007669"/>
    <property type="project" value="InterPro"/>
</dbReference>
<dbReference type="Pfam" id="PF01764">
    <property type="entry name" value="Lipase_3"/>
    <property type="match status" value="1"/>
</dbReference>
<dbReference type="AlphaFoldDB" id="A0A0D3G7U2"/>
<reference evidence="15" key="2">
    <citation type="submission" date="2015-03" db="UniProtKB">
        <authorList>
            <consortium name="EnsemblPlants"/>
        </authorList>
    </citation>
    <scope>IDENTIFICATION</scope>
</reference>
<feature type="transmembrane region" description="Helical" evidence="11">
    <location>
        <begin position="95"/>
        <end position="116"/>
    </location>
</feature>
<dbReference type="Gene3D" id="3.40.50.1820">
    <property type="entry name" value="alpha/beta hydrolase"/>
    <property type="match status" value="1"/>
</dbReference>
<evidence type="ECO:0000256" key="5">
    <source>
        <dbReference type="ARBA" id="ARBA00022692"/>
    </source>
</evidence>